<gene>
    <name evidence="2" type="ORF">NTEN_LOCUS5415</name>
</gene>
<reference evidence="2 3" key="1">
    <citation type="submission" date="2020-02" db="EMBL/GenBank/DDBJ databases">
        <authorList>
            <person name="Ferguson B K."/>
        </authorList>
    </citation>
    <scope>NUCLEOTIDE SEQUENCE [LARGE SCALE GENOMIC DNA]</scope>
</reference>
<feature type="non-terminal residue" evidence="2">
    <location>
        <position position="54"/>
    </location>
</feature>
<keyword evidence="1" id="KW-0812">Transmembrane</keyword>
<dbReference type="AlphaFoldDB" id="A0A6H5G978"/>
<feature type="transmembrane region" description="Helical" evidence="1">
    <location>
        <begin position="6"/>
        <end position="24"/>
    </location>
</feature>
<keyword evidence="1" id="KW-0472">Membrane</keyword>
<organism evidence="2 3">
    <name type="scientific">Nesidiocoris tenuis</name>
    <dbReference type="NCBI Taxonomy" id="355587"/>
    <lineage>
        <taxon>Eukaryota</taxon>
        <taxon>Metazoa</taxon>
        <taxon>Ecdysozoa</taxon>
        <taxon>Arthropoda</taxon>
        <taxon>Hexapoda</taxon>
        <taxon>Insecta</taxon>
        <taxon>Pterygota</taxon>
        <taxon>Neoptera</taxon>
        <taxon>Paraneoptera</taxon>
        <taxon>Hemiptera</taxon>
        <taxon>Heteroptera</taxon>
        <taxon>Panheteroptera</taxon>
        <taxon>Cimicomorpha</taxon>
        <taxon>Miridae</taxon>
        <taxon>Dicyphina</taxon>
        <taxon>Nesidiocoris</taxon>
    </lineage>
</organism>
<dbReference type="EMBL" id="CADCXU010008256">
    <property type="protein sequence ID" value="CAA9999132.1"/>
    <property type="molecule type" value="Genomic_DNA"/>
</dbReference>
<evidence type="ECO:0000313" key="3">
    <source>
        <dbReference type="Proteomes" id="UP000479000"/>
    </source>
</evidence>
<name>A0A6H5G978_9HEMI</name>
<dbReference type="Proteomes" id="UP000479000">
    <property type="component" value="Unassembled WGS sequence"/>
</dbReference>
<sequence length="54" mass="6422">MDVPYVCYLMCIYVMCFIEFFMLIRMRPTSRRRAVYNRSGFMSVLAVPESLKVS</sequence>
<proteinExistence type="predicted"/>
<evidence type="ECO:0000313" key="2">
    <source>
        <dbReference type="EMBL" id="CAA9999132.1"/>
    </source>
</evidence>
<keyword evidence="1" id="KW-1133">Transmembrane helix</keyword>
<accession>A0A6H5G978</accession>
<protein>
    <submittedName>
        <fullName evidence="2">Uncharacterized protein</fullName>
    </submittedName>
</protein>
<evidence type="ECO:0000256" key="1">
    <source>
        <dbReference type="SAM" id="Phobius"/>
    </source>
</evidence>
<keyword evidence="3" id="KW-1185">Reference proteome</keyword>